<sequence length="245" mass="26419">LFEAVATGKVGFAILPIESSHAGTIQPILDRLAASELRIIGEYRYSEPLCLLALPGATVGSIREICSHPDLLAQAGEYIEKTFGDRVSLRIGGNSATCAAQLKESGAKESAVIAGPRAGRLYGLEILARDVAGTVFPPTTRYLMVSRDSVVPERYLEPKTSFAVTLRNSPGALFKAMACFAMRDININKVDTRPTKAADKSFRPWEYVLYVDVDGSPATDPAVARAVAQLEEFAVKVKVLGSYPR</sequence>
<dbReference type="CDD" id="cd04905">
    <property type="entry name" value="ACT_CM-PDT"/>
    <property type="match status" value="1"/>
</dbReference>
<dbReference type="GO" id="GO:0009094">
    <property type="term" value="P:L-phenylalanine biosynthetic process"/>
    <property type="evidence" value="ECO:0007669"/>
    <property type="project" value="UniProtKB-KW"/>
</dbReference>
<keyword evidence="3" id="KW-0584">Phenylalanine biosynthesis</keyword>
<feature type="non-terminal residue" evidence="8">
    <location>
        <position position="1"/>
    </location>
</feature>
<evidence type="ECO:0000313" key="8">
    <source>
        <dbReference type="EMBL" id="KAG5457970.1"/>
    </source>
</evidence>
<dbReference type="EMBL" id="JAEFCI010009191">
    <property type="protein sequence ID" value="KAG5457970.1"/>
    <property type="molecule type" value="Genomic_DNA"/>
</dbReference>
<feature type="domain" description="Prephenate dehydratase" evidence="6">
    <location>
        <begin position="1"/>
        <end position="146"/>
    </location>
</feature>
<feature type="domain" description="ACT" evidence="7">
    <location>
        <begin position="161"/>
        <end position="244"/>
    </location>
</feature>
<evidence type="ECO:0000256" key="2">
    <source>
        <dbReference type="ARBA" id="ARBA00023141"/>
    </source>
</evidence>
<evidence type="ECO:0000256" key="5">
    <source>
        <dbReference type="ARBA" id="ARBA00029440"/>
    </source>
</evidence>
<organism evidence="8 9">
    <name type="scientific">Olpidium bornovanus</name>
    <dbReference type="NCBI Taxonomy" id="278681"/>
    <lineage>
        <taxon>Eukaryota</taxon>
        <taxon>Fungi</taxon>
        <taxon>Fungi incertae sedis</taxon>
        <taxon>Olpidiomycota</taxon>
        <taxon>Olpidiomycotina</taxon>
        <taxon>Olpidiomycetes</taxon>
        <taxon>Olpidiales</taxon>
        <taxon>Olpidiaceae</taxon>
        <taxon>Olpidium</taxon>
    </lineage>
</organism>
<name>A0A8H8DGU6_9FUNG</name>
<gene>
    <name evidence="8" type="ORF">BJ554DRAFT_1905</name>
</gene>
<dbReference type="OrthoDB" id="983542at2759"/>
<dbReference type="Gene3D" id="3.30.70.260">
    <property type="match status" value="1"/>
</dbReference>
<proteinExistence type="predicted"/>
<dbReference type="PANTHER" id="PTHR21022">
    <property type="entry name" value="PREPHENATE DEHYDRATASE P PROTEIN"/>
    <property type="match status" value="1"/>
</dbReference>
<evidence type="ECO:0000259" key="7">
    <source>
        <dbReference type="PROSITE" id="PS51671"/>
    </source>
</evidence>
<dbReference type="AlphaFoldDB" id="A0A8H8DGU6"/>
<dbReference type="SUPFAM" id="SSF53850">
    <property type="entry name" value="Periplasmic binding protein-like II"/>
    <property type="match status" value="1"/>
</dbReference>
<evidence type="ECO:0000256" key="4">
    <source>
        <dbReference type="ARBA" id="ARBA00023239"/>
    </source>
</evidence>
<evidence type="ECO:0000259" key="6">
    <source>
        <dbReference type="PROSITE" id="PS51171"/>
    </source>
</evidence>
<reference evidence="8 9" key="1">
    <citation type="journal article" name="Sci. Rep.">
        <title>Genome-scale phylogenetic analyses confirm Olpidium as the closest living zoosporic fungus to the non-flagellated, terrestrial fungi.</title>
        <authorList>
            <person name="Chang Y."/>
            <person name="Rochon D."/>
            <person name="Sekimoto S."/>
            <person name="Wang Y."/>
            <person name="Chovatia M."/>
            <person name="Sandor L."/>
            <person name="Salamov A."/>
            <person name="Grigoriev I.V."/>
            <person name="Stajich J.E."/>
            <person name="Spatafora J.W."/>
        </authorList>
    </citation>
    <scope>NUCLEOTIDE SEQUENCE [LARGE SCALE GENOMIC DNA]</scope>
    <source>
        <strain evidence="8">S191</strain>
    </source>
</reference>
<dbReference type="InterPro" id="IPR002912">
    <property type="entry name" value="ACT_dom"/>
</dbReference>
<protein>
    <recommendedName>
        <fullName evidence="10">Prephenate dehydratase</fullName>
    </recommendedName>
</protein>
<accession>A0A8H8DGU6</accession>
<keyword evidence="2" id="KW-0057">Aromatic amino acid biosynthesis</keyword>
<comment type="pathway">
    <text evidence="5">Amino-acid biosynthesis.</text>
</comment>
<keyword evidence="9" id="KW-1185">Reference proteome</keyword>
<evidence type="ECO:0000256" key="1">
    <source>
        <dbReference type="ARBA" id="ARBA00022605"/>
    </source>
</evidence>
<dbReference type="PANTHER" id="PTHR21022:SF19">
    <property type="entry name" value="PREPHENATE DEHYDRATASE-RELATED"/>
    <property type="match status" value="1"/>
</dbReference>
<dbReference type="GO" id="GO:0004664">
    <property type="term" value="F:prephenate dehydratase activity"/>
    <property type="evidence" value="ECO:0007669"/>
    <property type="project" value="InterPro"/>
</dbReference>
<dbReference type="Pfam" id="PF00800">
    <property type="entry name" value="PDT"/>
    <property type="match status" value="1"/>
</dbReference>
<keyword evidence="4" id="KW-0456">Lyase</keyword>
<evidence type="ECO:0000313" key="9">
    <source>
        <dbReference type="Proteomes" id="UP000673691"/>
    </source>
</evidence>
<dbReference type="GO" id="GO:0005737">
    <property type="term" value="C:cytoplasm"/>
    <property type="evidence" value="ECO:0007669"/>
    <property type="project" value="TreeGrafter"/>
</dbReference>
<dbReference type="Gene3D" id="3.40.190.10">
    <property type="entry name" value="Periplasmic binding protein-like II"/>
    <property type="match status" value="2"/>
</dbReference>
<dbReference type="Proteomes" id="UP000673691">
    <property type="component" value="Unassembled WGS sequence"/>
</dbReference>
<dbReference type="SUPFAM" id="SSF55021">
    <property type="entry name" value="ACT-like"/>
    <property type="match status" value="1"/>
</dbReference>
<evidence type="ECO:0000256" key="3">
    <source>
        <dbReference type="ARBA" id="ARBA00023222"/>
    </source>
</evidence>
<dbReference type="InterPro" id="IPR045865">
    <property type="entry name" value="ACT-like_dom_sf"/>
</dbReference>
<evidence type="ECO:0008006" key="10">
    <source>
        <dbReference type="Google" id="ProtNLM"/>
    </source>
</evidence>
<dbReference type="PROSITE" id="PS51671">
    <property type="entry name" value="ACT"/>
    <property type="match status" value="1"/>
</dbReference>
<keyword evidence="1" id="KW-0028">Amino-acid biosynthesis</keyword>
<dbReference type="InterPro" id="IPR001086">
    <property type="entry name" value="Preph_deHydtase"/>
</dbReference>
<comment type="caution">
    <text evidence="8">The sequence shown here is derived from an EMBL/GenBank/DDBJ whole genome shotgun (WGS) entry which is preliminary data.</text>
</comment>
<dbReference type="PROSITE" id="PS51171">
    <property type="entry name" value="PREPHENATE_DEHYDR_3"/>
    <property type="match status" value="1"/>
</dbReference>